<accession>M2ZZD5</accession>
<gene>
    <name evidence="1" type="ORF">MYCFIDRAFT_179778</name>
</gene>
<evidence type="ECO:0000313" key="1">
    <source>
        <dbReference type="EMBL" id="EME77526.1"/>
    </source>
</evidence>
<sequence>MPKATTNLVTSCSRLVYLLISLPSSPLQQAFTALKPTLLALPIQNNGFEPGVPIPQLQRHIAEHAPHSLLNLCQKRWRWTSYAPHHRTRWVEVISWRHPDSRRSSFSCFGVWTAVTPVLWLVLQVCSGSSGAACWRSVLDSEVLIVGCWISTGFDSPRDEAEDCCATGRLIPAPERRLFNAGSLSVGCDARGDIDVDFWMVFNIERLVDLPGFFSTTSTMTTRVVPSVAYATGGHCAAFLGRYFGEGKGTGGPVTWLASCGDGEGDHLSARGGELFHDRVFSSNASLEDLSGHGRLGVCSWAVPVLATLGLGSFVGVECGVPAGEESGVMAISRYSEDGDVREFGILGRGVRQAVSEKQNPDFERRLHFCTLFFAGESLLALVEFSNFSISLPNTTHLISFQADFGDQMWLYIKLDSIRKVNEVSYPRLDKDTKSTSIPPKKNKTSFQITLPTPSLRPSVYPLIFGEQWLEMRAQRIVFLIMHDELVMERKGLPVVITVFVNELALRISTKKHHVSVGDLLIAAQILHCYAARSGEREMRTSIKKHHAPFAILLITAQLLHGIVTSSGKLEMRASAEKNFVAWVRLITGQRSHGLASPQLSTSAKKHRVLLLGLVTPSGKVALNVAAEQVQLMCEMVNLTIQLHHDVLDVIPPVRLSRIAKLLNPAT</sequence>
<reference evidence="1 2" key="1">
    <citation type="journal article" date="2012" name="PLoS Pathog.">
        <title>Diverse lifestyles and strategies of plant pathogenesis encoded in the genomes of eighteen Dothideomycetes fungi.</title>
        <authorList>
            <person name="Ohm R.A."/>
            <person name="Feau N."/>
            <person name="Henrissat B."/>
            <person name="Schoch C.L."/>
            <person name="Horwitz B.A."/>
            <person name="Barry K.W."/>
            <person name="Condon B.J."/>
            <person name="Copeland A.C."/>
            <person name="Dhillon B."/>
            <person name="Glaser F."/>
            <person name="Hesse C.N."/>
            <person name="Kosti I."/>
            <person name="LaButti K."/>
            <person name="Lindquist E.A."/>
            <person name="Lucas S."/>
            <person name="Salamov A.A."/>
            <person name="Bradshaw R.E."/>
            <person name="Ciuffetti L."/>
            <person name="Hamelin R.C."/>
            <person name="Kema G.H.J."/>
            <person name="Lawrence C."/>
            <person name="Scott J.A."/>
            <person name="Spatafora J.W."/>
            <person name="Turgeon B.G."/>
            <person name="de Wit P.J.G.M."/>
            <person name="Zhong S."/>
            <person name="Goodwin S.B."/>
            <person name="Grigoriev I.V."/>
        </authorList>
    </citation>
    <scope>NUCLEOTIDE SEQUENCE [LARGE SCALE GENOMIC DNA]</scope>
    <source>
        <strain evidence="1 2">CIRAD86</strain>
    </source>
</reference>
<dbReference type="AlphaFoldDB" id="M2ZZD5"/>
<dbReference type="GeneID" id="19334216"/>
<name>M2ZZD5_PSEFD</name>
<protein>
    <submittedName>
        <fullName evidence="1">Uncharacterized protein</fullName>
    </submittedName>
</protein>
<dbReference type="EMBL" id="KB446565">
    <property type="protein sequence ID" value="EME77526.1"/>
    <property type="molecule type" value="Genomic_DNA"/>
</dbReference>
<dbReference type="HOGENOM" id="CLU_411682_0_0_1"/>
<dbReference type="KEGG" id="pfj:MYCFIDRAFT_179778"/>
<dbReference type="RefSeq" id="XP_007931956.1">
    <property type="nucleotide sequence ID" value="XM_007933765.1"/>
</dbReference>
<proteinExistence type="predicted"/>
<evidence type="ECO:0000313" key="2">
    <source>
        <dbReference type="Proteomes" id="UP000016932"/>
    </source>
</evidence>
<dbReference type="Proteomes" id="UP000016932">
    <property type="component" value="Unassembled WGS sequence"/>
</dbReference>
<organism evidence="1 2">
    <name type="scientific">Pseudocercospora fijiensis (strain CIRAD86)</name>
    <name type="common">Black leaf streak disease fungus</name>
    <name type="synonym">Mycosphaerella fijiensis</name>
    <dbReference type="NCBI Taxonomy" id="383855"/>
    <lineage>
        <taxon>Eukaryota</taxon>
        <taxon>Fungi</taxon>
        <taxon>Dikarya</taxon>
        <taxon>Ascomycota</taxon>
        <taxon>Pezizomycotina</taxon>
        <taxon>Dothideomycetes</taxon>
        <taxon>Dothideomycetidae</taxon>
        <taxon>Mycosphaerellales</taxon>
        <taxon>Mycosphaerellaceae</taxon>
        <taxon>Pseudocercospora</taxon>
    </lineage>
</organism>
<keyword evidence="2" id="KW-1185">Reference proteome</keyword>
<dbReference type="VEuPathDB" id="FungiDB:MYCFIDRAFT_179778"/>